<dbReference type="PANTHER" id="PTHR12143:SF39">
    <property type="entry name" value="SECRETED PROTEIN"/>
    <property type="match status" value="1"/>
</dbReference>
<dbReference type="GO" id="GO:0005829">
    <property type="term" value="C:cytosol"/>
    <property type="evidence" value="ECO:0007669"/>
    <property type="project" value="TreeGrafter"/>
</dbReference>
<dbReference type="Gene3D" id="1.20.1610.10">
    <property type="entry name" value="alpha-1,2-mannosidases domains"/>
    <property type="match status" value="1"/>
</dbReference>
<dbReference type="GO" id="GO:0030246">
    <property type="term" value="F:carbohydrate binding"/>
    <property type="evidence" value="ECO:0007669"/>
    <property type="project" value="InterPro"/>
</dbReference>
<evidence type="ECO:0000313" key="8">
    <source>
        <dbReference type="EMBL" id="MBT1707372.1"/>
    </source>
</evidence>
<dbReference type="EMBL" id="JAHESE010000002">
    <property type="protein sequence ID" value="MBT1707372.1"/>
    <property type="molecule type" value="Genomic_DNA"/>
</dbReference>
<evidence type="ECO:0000259" key="7">
    <source>
        <dbReference type="Pfam" id="PF24135"/>
    </source>
</evidence>
<dbReference type="InterPro" id="IPR012939">
    <property type="entry name" value="Glyco_hydro_92"/>
</dbReference>
<keyword evidence="4" id="KW-0732">Signal</keyword>
<keyword evidence="8" id="KW-0326">Glycosidase</keyword>
<comment type="cofactor">
    <cofactor evidence="1">
        <name>Ca(2+)</name>
        <dbReference type="ChEBI" id="CHEBI:29108"/>
    </cofactor>
</comment>
<dbReference type="PANTHER" id="PTHR12143">
    <property type="entry name" value="PEPTIDE N-GLYCANASE PNGASE -RELATED"/>
    <property type="match status" value="1"/>
</dbReference>
<dbReference type="GO" id="GO:0005975">
    <property type="term" value="P:carbohydrate metabolic process"/>
    <property type="evidence" value="ECO:0007669"/>
    <property type="project" value="InterPro"/>
</dbReference>
<sequence>MRNFQFVIRSITVLFFFTAKAWAGPDNIASQATITASTYLGESYTPANVADGIIHIDGQGEWACQGDTTDWGYVRFPWLQLEWKSPQRVNRMVLYDREASRNHIATCKLLFSDGSTLWVNQIPNDGTGKAVEFQTKTIVWVKIVVTDGTGRDLGFSEIEVFPSADQFTDYVSMVDPYIETNRGRYFFFITGGRPFGMTGAAPHTRNKNQGGGGYNYNEAHILGFGQVACWMLSGLEIMPANREVNPSGGEQAWKSRFTHAEEIVQPGYHRVYLQDPRTWVELTATERVSFYRFRFTADQQTQLLTNLGGYLCGTTMANASVKKNSDKEFEGSFSSVDRYWGGPRDVKIFFVVQFDKPYDQLNGWVGNKHHQRVSTLQGDSLGLSATYTVKAGEVVQMKIGISYTSIDNARDNLQKECAGWNFDAVRQESKAVWNEWLGKIDVQGGRTDQRVKFYTDLWHVLLGRHKINDISGDYPDRTQGKREETFTDAVFKVKTLPKNADGSLRYNMYNSDAFWLSHWNLNILWGLAWPGIQDEMSASMLQYADNGYRLPRGPSGGGYSYIMTSCPTTNLIVSTYMKGMLTKADPKHAFEILKRNHLPGGMLGSSDDINFYTKHGWWRNNAGITVEAAFQDWAIAQMALRLGRKKDYTFFMNRSQGWKKCYDPQQKLLFPKDDSGNFVHRNPLSGQGWVEANAWQATWGVSHDIKGLAALMGGNDTLCHKLNHAFEKASASDFVFAYNDGYVSYANQPGCSNAHVFNYAGKPWLTQQWVRRVKEQAYGGTTPDLGYGGHDEDQGQMGGVSALMAMGLFSLQGNESVVPTYEITSPVFDRITIRLDPKYYPGKQFVITAHNNSPENMYIQRASLNGKPQQRFWFTHEEYAKGGALEIWLGDKPNTSWGTEE</sequence>
<dbReference type="InterPro" id="IPR050883">
    <property type="entry name" value="PNGase"/>
</dbReference>
<feature type="domain" description="Glycosyl hydrolase family 92" evidence="5">
    <location>
        <begin position="408"/>
        <end position="891"/>
    </location>
</feature>
<evidence type="ECO:0000256" key="2">
    <source>
        <dbReference type="ARBA" id="ARBA00011245"/>
    </source>
</evidence>
<dbReference type="InterPro" id="IPR008979">
    <property type="entry name" value="Galactose-bd-like_sf"/>
</dbReference>
<dbReference type="Pfam" id="PF24135">
    <property type="entry name" value="DUF7402"/>
    <property type="match status" value="1"/>
</dbReference>
<dbReference type="AlphaFoldDB" id="A0AAP2DWL0"/>
<evidence type="ECO:0000256" key="4">
    <source>
        <dbReference type="SAM" id="SignalP"/>
    </source>
</evidence>
<keyword evidence="9" id="KW-1185">Reference proteome</keyword>
<evidence type="ECO:0000259" key="5">
    <source>
        <dbReference type="Pfam" id="PF07971"/>
    </source>
</evidence>
<gene>
    <name evidence="8" type="ORF">KK062_04020</name>
</gene>
<dbReference type="GO" id="GO:0016798">
    <property type="term" value="F:hydrolase activity, acting on glycosyl bonds"/>
    <property type="evidence" value="ECO:0007669"/>
    <property type="project" value="UniProtKB-KW"/>
</dbReference>
<dbReference type="Gene3D" id="1.20.1050.60">
    <property type="entry name" value="alpha-1,2-mannosidase"/>
    <property type="match status" value="1"/>
</dbReference>
<keyword evidence="8" id="KW-0378">Hydrolase</keyword>
<dbReference type="InterPro" id="IPR005887">
    <property type="entry name" value="GH92_a_mannosidase_put"/>
</dbReference>
<dbReference type="SUPFAM" id="SSF49785">
    <property type="entry name" value="Galactose-binding domain-like"/>
    <property type="match status" value="1"/>
</dbReference>
<feature type="domain" description="Glycosyl hydrolase family 92 N-terminal" evidence="6">
    <location>
        <begin position="173"/>
        <end position="402"/>
    </location>
</feature>
<accession>A0AAP2DWL0</accession>
<dbReference type="GO" id="GO:0000224">
    <property type="term" value="F:peptide-N4-(N-acetyl-beta-glucosaminyl)asparagine amidase activity"/>
    <property type="evidence" value="ECO:0007669"/>
    <property type="project" value="TreeGrafter"/>
</dbReference>
<comment type="subunit">
    <text evidence="2">Monomer.</text>
</comment>
<dbReference type="Gene3D" id="2.70.98.10">
    <property type="match status" value="1"/>
</dbReference>
<dbReference type="EC" id="3.2.1.-" evidence="8"/>
<dbReference type="NCBIfam" id="TIGR01180">
    <property type="entry name" value="aman2_put"/>
    <property type="match status" value="1"/>
</dbReference>
<feature type="domain" description="DUF7402" evidence="7">
    <location>
        <begin position="27"/>
        <end position="161"/>
    </location>
</feature>
<dbReference type="InterPro" id="IPR055826">
    <property type="entry name" value="DUF7402"/>
</dbReference>
<proteinExistence type="predicted"/>
<dbReference type="Pfam" id="PF07971">
    <property type="entry name" value="Glyco_hydro_92"/>
    <property type="match status" value="1"/>
</dbReference>
<dbReference type="Proteomes" id="UP001319080">
    <property type="component" value="Unassembled WGS sequence"/>
</dbReference>
<keyword evidence="3" id="KW-0106">Calcium</keyword>
<evidence type="ECO:0000256" key="1">
    <source>
        <dbReference type="ARBA" id="ARBA00001913"/>
    </source>
</evidence>
<reference evidence="8 9" key="1">
    <citation type="submission" date="2021-05" db="EMBL/GenBank/DDBJ databases">
        <title>A Polyphasic approach of four new species of the genus Ohtaekwangia: Ohtaekwangia histidinii sp. nov., Ohtaekwangia cretensis sp. nov., Ohtaekwangia indiensis sp. nov., Ohtaekwangia reichenbachii sp. nov. from diverse environment.</title>
        <authorList>
            <person name="Octaviana S."/>
        </authorList>
    </citation>
    <scope>NUCLEOTIDE SEQUENCE [LARGE SCALE GENOMIC DNA]</scope>
    <source>
        <strain evidence="8 9">PWU5</strain>
    </source>
</reference>
<feature type="chain" id="PRO_5042887574" evidence="4">
    <location>
        <begin position="24"/>
        <end position="901"/>
    </location>
</feature>
<dbReference type="RefSeq" id="WP_254082962.1">
    <property type="nucleotide sequence ID" value="NZ_JAHESE010000002.1"/>
</dbReference>
<evidence type="ECO:0000256" key="3">
    <source>
        <dbReference type="ARBA" id="ARBA00022837"/>
    </source>
</evidence>
<evidence type="ECO:0000313" key="9">
    <source>
        <dbReference type="Proteomes" id="UP001319080"/>
    </source>
</evidence>
<dbReference type="SUPFAM" id="SSF48208">
    <property type="entry name" value="Six-hairpin glycosidases"/>
    <property type="match status" value="1"/>
</dbReference>
<comment type="caution">
    <text evidence="8">The sequence shown here is derived from an EMBL/GenBank/DDBJ whole genome shotgun (WGS) entry which is preliminary data.</text>
</comment>
<name>A0AAP2DWL0_9BACT</name>
<evidence type="ECO:0000259" key="6">
    <source>
        <dbReference type="Pfam" id="PF17678"/>
    </source>
</evidence>
<organism evidence="8 9">
    <name type="scientific">Dawidia cretensis</name>
    <dbReference type="NCBI Taxonomy" id="2782350"/>
    <lineage>
        <taxon>Bacteria</taxon>
        <taxon>Pseudomonadati</taxon>
        <taxon>Bacteroidota</taxon>
        <taxon>Cytophagia</taxon>
        <taxon>Cytophagales</taxon>
        <taxon>Chryseotaleaceae</taxon>
        <taxon>Dawidia</taxon>
    </lineage>
</organism>
<feature type="signal peptide" evidence="4">
    <location>
        <begin position="1"/>
        <end position="23"/>
    </location>
</feature>
<dbReference type="Gene3D" id="2.60.120.260">
    <property type="entry name" value="Galactose-binding domain-like"/>
    <property type="match status" value="1"/>
</dbReference>
<dbReference type="InterPro" id="IPR008928">
    <property type="entry name" value="6-hairpin_glycosidase_sf"/>
</dbReference>
<dbReference type="Gene3D" id="3.30.2080.10">
    <property type="entry name" value="GH92 mannosidase domain"/>
    <property type="match status" value="1"/>
</dbReference>
<dbReference type="InterPro" id="IPR014718">
    <property type="entry name" value="GH-type_carb-bd"/>
</dbReference>
<dbReference type="GO" id="GO:0006516">
    <property type="term" value="P:glycoprotein catabolic process"/>
    <property type="evidence" value="ECO:0007669"/>
    <property type="project" value="TreeGrafter"/>
</dbReference>
<protein>
    <submittedName>
        <fullName evidence="8">GH92 family glycosyl hydrolase</fullName>
        <ecNumber evidence="8">3.2.1.-</ecNumber>
    </submittedName>
</protein>
<dbReference type="InterPro" id="IPR041371">
    <property type="entry name" value="GH92_N"/>
</dbReference>
<dbReference type="Pfam" id="PF17678">
    <property type="entry name" value="Glyco_hydro_92N"/>
    <property type="match status" value="1"/>
</dbReference>